<dbReference type="SUPFAM" id="SSF53659">
    <property type="entry name" value="Isocitrate/Isopropylmalate dehydrogenase-like"/>
    <property type="match status" value="1"/>
</dbReference>
<protein>
    <submittedName>
        <fullName evidence="4">Phosphate acyltransferase</fullName>
    </submittedName>
</protein>
<dbReference type="KEGG" id="dst:VUQ06_01495"/>
<dbReference type="EMBL" id="CP142433">
    <property type="protein sequence ID" value="XBC46896.1"/>
    <property type="molecule type" value="Genomic_DNA"/>
</dbReference>
<dbReference type="InterPro" id="IPR050500">
    <property type="entry name" value="Phos_Acetyltrans/Butyryltrans"/>
</dbReference>
<dbReference type="InterPro" id="IPR002505">
    <property type="entry name" value="PTA_PTB"/>
</dbReference>
<evidence type="ECO:0000256" key="2">
    <source>
        <dbReference type="ARBA" id="ARBA00023315"/>
    </source>
</evidence>
<dbReference type="AlphaFoldDB" id="A0AB74TI24"/>
<evidence type="ECO:0000256" key="1">
    <source>
        <dbReference type="ARBA" id="ARBA00022679"/>
    </source>
</evidence>
<keyword evidence="2 4" id="KW-0012">Acyltransferase</keyword>
<dbReference type="PANTHER" id="PTHR43356:SF2">
    <property type="entry name" value="PHOSPHATE ACETYLTRANSFERASE"/>
    <property type="match status" value="1"/>
</dbReference>
<feature type="domain" description="Phosphate acetyl/butaryl transferase" evidence="3">
    <location>
        <begin position="58"/>
        <end position="268"/>
    </location>
</feature>
<dbReference type="Gene3D" id="3.40.718.10">
    <property type="entry name" value="Isopropylmalate Dehydrogenase"/>
    <property type="match status" value="1"/>
</dbReference>
<proteinExistence type="predicted"/>
<reference evidence="4" key="1">
    <citation type="submission" date="2023-12" db="EMBL/GenBank/DDBJ databases">
        <title>Dolosigranulum savutii sp. nov. isolated from human upper respiratory samples collected in Botswana.</title>
        <authorList>
            <person name="Kelly M.S."/>
        </authorList>
    </citation>
    <scope>NUCLEOTIDE SEQUENCE</scope>
    <source>
        <strain evidence="5">MSK294</strain>
        <strain evidence="4">MSK433</strain>
    </source>
</reference>
<evidence type="ECO:0000259" key="3">
    <source>
        <dbReference type="Pfam" id="PF01515"/>
    </source>
</evidence>
<dbReference type="GO" id="GO:0016746">
    <property type="term" value="F:acyltransferase activity"/>
    <property type="evidence" value="ECO:0007669"/>
    <property type="project" value="UniProtKB-KW"/>
</dbReference>
<evidence type="ECO:0000313" key="5">
    <source>
        <dbReference type="EMBL" id="XBC50521.1"/>
    </source>
</evidence>
<dbReference type="Pfam" id="PF01515">
    <property type="entry name" value="PTA_PTB"/>
    <property type="match status" value="1"/>
</dbReference>
<dbReference type="EMBL" id="CP142435">
    <property type="protein sequence ID" value="XBC50521.1"/>
    <property type="molecule type" value="Genomic_DNA"/>
</dbReference>
<organism evidence="4">
    <name type="scientific">Dolosigranulum savutiense</name>
    <dbReference type="NCBI Taxonomy" id="3110288"/>
    <lineage>
        <taxon>Bacteria</taxon>
        <taxon>Bacillati</taxon>
        <taxon>Bacillota</taxon>
        <taxon>Bacilli</taxon>
        <taxon>Lactobacillales</taxon>
        <taxon>Carnobacteriaceae</taxon>
        <taxon>Dolosigranulum</taxon>
    </lineage>
</organism>
<evidence type="ECO:0000313" key="4">
    <source>
        <dbReference type="EMBL" id="XBC46896.1"/>
    </source>
</evidence>
<dbReference type="PANTHER" id="PTHR43356">
    <property type="entry name" value="PHOSPHATE ACETYLTRANSFERASE"/>
    <property type="match status" value="1"/>
</dbReference>
<gene>
    <name evidence="5" type="ORF">VUQ06_01495</name>
    <name evidence="4" type="ORF">VUQ08_02605</name>
</gene>
<accession>A0AB74TI24</accession>
<name>A0AB74TI24_9LACT</name>
<sequence length="283" mass="30184">MIHIAVVGGLREELLTLAQVAHEQLGAQVHFSLYDYINEVKVPDVPYITAVLAESEVKMVAQATEAMASGQADILMKGIISTRTVLKEVLKSDYELVTQPLLSHVALADIPSASRQLLISDAAMNIEPDVDSLIHITNNAITVAHSRGIKQPKVALLSSAEQVNSKMPSSLLAHEVSVYFKERSDAVVSGPLSLDLATSEEAVAHKNFDGPVAGNADVLIVPTIDVGNVLYKSLTVFAGATIGGMIVGTRMPIVLTSRSDSTESKLLALTLALDHISNKKEQS</sequence>
<keyword evidence="1" id="KW-0808">Transferase</keyword>